<dbReference type="PANTHER" id="PTHR43649:SF12">
    <property type="entry name" value="DIACETYLCHITOBIOSE BINDING PROTEIN DASA"/>
    <property type="match status" value="1"/>
</dbReference>
<reference evidence="2 3" key="2">
    <citation type="submission" date="2020-04" db="EMBL/GenBank/DDBJ databases">
        <authorList>
            <person name="Fomenkov A."/>
            <person name="Anton B.P."/>
            <person name="Roberts R.J."/>
        </authorList>
    </citation>
    <scope>NUCLEOTIDE SEQUENCE [LARGE SCALE GENOMIC DNA]</scope>
    <source>
        <strain evidence="2 3">S2</strain>
    </source>
</reference>
<accession>A0A6H1P0U9</accession>
<dbReference type="PROSITE" id="PS51257">
    <property type="entry name" value="PROKAR_LIPOPROTEIN"/>
    <property type="match status" value="1"/>
</dbReference>
<dbReference type="InterPro" id="IPR050490">
    <property type="entry name" value="Bact_solute-bd_prot1"/>
</dbReference>
<gene>
    <name evidence="2" type="ORF">HFZ78_11060</name>
</gene>
<dbReference type="EMBL" id="CP051128">
    <property type="protein sequence ID" value="QIZ07183.1"/>
    <property type="molecule type" value="Genomic_DNA"/>
</dbReference>
<protein>
    <submittedName>
        <fullName evidence="2">Extracellular solute-binding protein</fullName>
    </submittedName>
</protein>
<dbReference type="InterPro" id="IPR006059">
    <property type="entry name" value="SBP"/>
</dbReference>
<evidence type="ECO:0000256" key="1">
    <source>
        <dbReference type="SAM" id="SignalP"/>
    </source>
</evidence>
<dbReference type="Pfam" id="PF01547">
    <property type="entry name" value="SBP_bac_1"/>
    <property type="match status" value="1"/>
</dbReference>
<feature type="signal peptide" evidence="1">
    <location>
        <begin position="1"/>
        <end position="23"/>
    </location>
</feature>
<name>A0A6H1P0U9_PRIMG</name>
<dbReference type="SUPFAM" id="SSF53850">
    <property type="entry name" value="Periplasmic binding protein-like II"/>
    <property type="match status" value="1"/>
</dbReference>
<feature type="chain" id="PRO_5039039158" evidence="1">
    <location>
        <begin position="24"/>
        <end position="439"/>
    </location>
</feature>
<organism evidence="2 3">
    <name type="scientific">Priestia megaterium</name>
    <name type="common">Bacillus megaterium</name>
    <dbReference type="NCBI Taxonomy" id="1404"/>
    <lineage>
        <taxon>Bacteria</taxon>
        <taxon>Bacillati</taxon>
        <taxon>Bacillota</taxon>
        <taxon>Bacilli</taxon>
        <taxon>Bacillales</taxon>
        <taxon>Bacillaceae</taxon>
        <taxon>Priestia</taxon>
    </lineage>
</organism>
<reference evidence="2 3" key="1">
    <citation type="submission" date="2020-04" db="EMBL/GenBank/DDBJ databases">
        <title>Genome-Wide Identification of 5-Methylcytosine Sites in Bacterial Genomes By High-Throughput Sequencing of MspJI Restriction Fragments.</title>
        <authorList>
            <person name="Wu V."/>
        </authorList>
    </citation>
    <scope>NUCLEOTIDE SEQUENCE [LARGE SCALE GENOMIC DNA]</scope>
    <source>
        <strain evidence="2 3">S2</strain>
    </source>
</reference>
<proteinExistence type="predicted"/>
<dbReference type="Gene3D" id="3.40.190.10">
    <property type="entry name" value="Periplasmic binding protein-like II"/>
    <property type="match status" value="1"/>
</dbReference>
<dbReference type="AlphaFoldDB" id="A0A6H1P0U9"/>
<keyword evidence="1" id="KW-0732">Signal</keyword>
<sequence>MKMKKVRNMMLSMTLIGSVFLSACSAGTEKVDQKTAKKDERVSINYYTWETNDVIQKKIDNFEKANPKIDVNYEPLVTNNNSLEYYKKLDIKMGTGQPIDVVAFSHVDFLVERAARGVLSPVDDFLKADSINPDEEFYSVPKYENKTYGIQDTSQPWLVALNKKALDEAGLPVPTWGWTWDDFREYAKKLTKGKQYGAYFHTWGEYDNFVAYSELPHPYLTKDQKPVFNDASFKKFFELRRNMEKDGSVKPFKDVIAAQLHYSTEFLNGEAAMLPTAAFFVSIIKDKQKFPHDFQTVFAPIPQSSKDTKVGAANIGGHYLAIGESSKHKKEAYKFALYMAQQTDVVSDIPGSKNVDKDAVIDKMIGEDTNLVDKQSLVSSVFDNRSYVTYDTSYTTGYASQLKPVLENGFSKFMLDRISAEEAQKWMVEQGNDIISKSK</sequence>
<evidence type="ECO:0000313" key="2">
    <source>
        <dbReference type="EMBL" id="QIZ07183.1"/>
    </source>
</evidence>
<dbReference type="Proteomes" id="UP000501868">
    <property type="component" value="Chromosome"/>
</dbReference>
<dbReference type="PANTHER" id="PTHR43649">
    <property type="entry name" value="ARABINOSE-BINDING PROTEIN-RELATED"/>
    <property type="match status" value="1"/>
</dbReference>
<evidence type="ECO:0000313" key="3">
    <source>
        <dbReference type="Proteomes" id="UP000501868"/>
    </source>
</evidence>